<comment type="catalytic activity">
    <reaction evidence="6 7">
        <text>L-glutamate 5-semialdehyde + phosphate + NADP(+) = L-glutamyl 5-phosphate + NADPH + H(+)</text>
        <dbReference type="Rhea" id="RHEA:19541"/>
        <dbReference type="ChEBI" id="CHEBI:15378"/>
        <dbReference type="ChEBI" id="CHEBI:43474"/>
        <dbReference type="ChEBI" id="CHEBI:57783"/>
        <dbReference type="ChEBI" id="CHEBI:58066"/>
        <dbReference type="ChEBI" id="CHEBI:58274"/>
        <dbReference type="ChEBI" id="CHEBI:58349"/>
        <dbReference type="EC" id="1.2.1.41"/>
    </reaction>
</comment>
<keyword evidence="4 7" id="KW-0521">NADP</keyword>
<dbReference type="NCBIfam" id="NF001221">
    <property type="entry name" value="PRK00197.1"/>
    <property type="match status" value="1"/>
</dbReference>
<dbReference type="PIRSF" id="PIRSF000151">
    <property type="entry name" value="GPR"/>
    <property type="match status" value="1"/>
</dbReference>
<evidence type="ECO:0000313" key="9">
    <source>
        <dbReference type="Proteomes" id="UP000051643"/>
    </source>
</evidence>
<evidence type="ECO:0000256" key="7">
    <source>
        <dbReference type="HAMAP-Rule" id="MF_00412"/>
    </source>
</evidence>
<comment type="caution">
    <text evidence="8">The sequence shown here is derived from an EMBL/GenBank/DDBJ whole genome shotgun (WGS) entry which is preliminary data.</text>
</comment>
<organism evidence="8 9">
    <name type="scientific">Salegentibacter mishustinae</name>
    <dbReference type="NCBI Taxonomy" id="270918"/>
    <lineage>
        <taxon>Bacteria</taxon>
        <taxon>Pseudomonadati</taxon>
        <taxon>Bacteroidota</taxon>
        <taxon>Flavobacteriia</taxon>
        <taxon>Flavobacteriales</taxon>
        <taxon>Flavobacteriaceae</taxon>
        <taxon>Salegentibacter</taxon>
    </lineage>
</organism>
<dbReference type="OrthoDB" id="9809970at2"/>
<dbReference type="InterPro" id="IPR000965">
    <property type="entry name" value="GPR_dom"/>
</dbReference>
<evidence type="ECO:0000256" key="4">
    <source>
        <dbReference type="ARBA" id="ARBA00022857"/>
    </source>
</evidence>
<gene>
    <name evidence="7" type="primary">proA</name>
    <name evidence="8" type="ORF">APR42_04545</name>
</gene>
<dbReference type="InterPro" id="IPR016163">
    <property type="entry name" value="Ald_DH_C"/>
</dbReference>
<dbReference type="Gene3D" id="3.40.605.10">
    <property type="entry name" value="Aldehyde Dehydrogenase, Chain A, domain 1"/>
    <property type="match status" value="1"/>
</dbReference>
<dbReference type="EC" id="1.2.1.41" evidence="7"/>
<dbReference type="STRING" id="270918.APR42_04545"/>
<evidence type="ECO:0000256" key="3">
    <source>
        <dbReference type="ARBA" id="ARBA00022650"/>
    </source>
</evidence>
<proteinExistence type="inferred from homology"/>
<dbReference type="NCBIfam" id="TIGR00407">
    <property type="entry name" value="proA"/>
    <property type="match status" value="1"/>
</dbReference>
<name>A0A0Q9ZKC0_9FLAO</name>
<dbReference type="GO" id="GO:0050661">
    <property type="term" value="F:NADP binding"/>
    <property type="evidence" value="ECO:0007669"/>
    <property type="project" value="InterPro"/>
</dbReference>
<keyword evidence="5 7" id="KW-0560">Oxidoreductase</keyword>
<dbReference type="EMBL" id="LKTP01000012">
    <property type="protein sequence ID" value="KRG29207.1"/>
    <property type="molecule type" value="Genomic_DNA"/>
</dbReference>
<dbReference type="PANTHER" id="PTHR11063">
    <property type="entry name" value="GLUTAMATE SEMIALDEHYDE DEHYDROGENASE"/>
    <property type="match status" value="1"/>
</dbReference>
<dbReference type="GO" id="GO:0004350">
    <property type="term" value="F:glutamate-5-semialdehyde dehydrogenase activity"/>
    <property type="evidence" value="ECO:0007669"/>
    <property type="project" value="UniProtKB-UniRule"/>
</dbReference>
<dbReference type="CDD" id="cd07079">
    <property type="entry name" value="ALDH_F18-19_ProA-GPR"/>
    <property type="match status" value="1"/>
</dbReference>
<dbReference type="PANTHER" id="PTHR11063:SF8">
    <property type="entry name" value="DELTA-1-PYRROLINE-5-CARBOXYLATE SYNTHASE"/>
    <property type="match status" value="1"/>
</dbReference>
<comment type="similarity">
    <text evidence="7">Belongs to the gamma-glutamyl phosphate reductase family.</text>
</comment>
<evidence type="ECO:0000256" key="5">
    <source>
        <dbReference type="ARBA" id="ARBA00023002"/>
    </source>
</evidence>
<keyword evidence="7" id="KW-0963">Cytoplasm</keyword>
<dbReference type="HAMAP" id="MF_00412">
    <property type="entry name" value="ProA"/>
    <property type="match status" value="1"/>
</dbReference>
<evidence type="ECO:0000313" key="8">
    <source>
        <dbReference type="EMBL" id="KRG29207.1"/>
    </source>
</evidence>
<comment type="function">
    <text evidence="7">Catalyzes the NADPH-dependent reduction of L-glutamate 5-phosphate into L-glutamate 5-semialdehyde and phosphate. The product spontaneously undergoes cyclization to form 1-pyrroline-5-carboxylate.</text>
</comment>
<dbReference type="InterPro" id="IPR016161">
    <property type="entry name" value="Ald_DH/histidinol_DH"/>
</dbReference>
<dbReference type="AlphaFoldDB" id="A0A0Q9ZKC0"/>
<dbReference type="GO" id="GO:0055129">
    <property type="term" value="P:L-proline biosynthetic process"/>
    <property type="evidence" value="ECO:0007669"/>
    <property type="project" value="UniProtKB-UniRule"/>
</dbReference>
<dbReference type="GO" id="GO:0005737">
    <property type="term" value="C:cytoplasm"/>
    <property type="evidence" value="ECO:0007669"/>
    <property type="project" value="UniProtKB-SubCell"/>
</dbReference>
<dbReference type="Gene3D" id="3.40.309.10">
    <property type="entry name" value="Aldehyde Dehydrogenase, Chain A, domain 2"/>
    <property type="match status" value="1"/>
</dbReference>
<comment type="pathway">
    <text evidence="1 7">Amino-acid biosynthesis; L-proline biosynthesis; L-glutamate 5-semialdehyde from L-glutamate: step 2/2.</text>
</comment>
<evidence type="ECO:0000256" key="2">
    <source>
        <dbReference type="ARBA" id="ARBA00022605"/>
    </source>
</evidence>
<dbReference type="SUPFAM" id="SSF53720">
    <property type="entry name" value="ALDH-like"/>
    <property type="match status" value="1"/>
</dbReference>
<evidence type="ECO:0000256" key="1">
    <source>
        <dbReference type="ARBA" id="ARBA00004985"/>
    </source>
</evidence>
<sequence>MKLLDSKTKNNVLQSMINILDKRREEIVAANKKDLDAFGEGDQAMYDRLVVNNAKVDDMIRSVKEVMDQEDPVGQVIEHRKLDTGLDITNKTAPFGTIMIIYESRPDVTIEAAVLAFKANNKIYLKGGKEANNSNKILEECWHEALKENNLEKDWIELLQMNRTETQDFLKNPPQHIDLVVPRGGEKLIAFVKEHSTGAVLVSGRGNNFLYVSKNADFDTAKKVMLNAKTDKISGCNALDKVLIDKDLPDFEKRVKELYDMFTQNKVHIQVDDDIAKILPNEEKIPSEDTWYEEFLAMRIVLGAIDGNDAAIEKINKYSGGHSAVIVTTDKKEAATFMEQVDSAAVYHNASTRFTDGGQMGVGAELAISTDKLHHRGPLGLKQLVTNKYYVLGEGHIRE</sequence>
<dbReference type="Proteomes" id="UP000051643">
    <property type="component" value="Unassembled WGS sequence"/>
</dbReference>
<dbReference type="InterPro" id="IPR012134">
    <property type="entry name" value="Glu-5-SA_DH"/>
</dbReference>
<comment type="subcellular location">
    <subcellularLocation>
        <location evidence="7">Cytoplasm</location>
    </subcellularLocation>
</comment>
<dbReference type="RefSeq" id="WP_057481677.1">
    <property type="nucleotide sequence ID" value="NZ_BMWR01000003.1"/>
</dbReference>
<dbReference type="InterPro" id="IPR016162">
    <property type="entry name" value="Ald_DH_N"/>
</dbReference>
<evidence type="ECO:0000256" key="6">
    <source>
        <dbReference type="ARBA" id="ARBA00049024"/>
    </source>
</evidence>
<keyword evidence="9" id="KW-1185">Reference proteome</keyword>
<accession>A0A0Q9ZKC0</accession>
<keyword evidence="2 7" id="KW-0028">Amino-acid biosynthesis</keyword>
<protein>
    <recommendedName>
        <fullName evidence="7">Gamma-glutamyl phosphate reductase</fullName>
        <shortName evidence="7">GPR</shortName>
        <ecNumber evidence="7">1.2.1.41</ecNumber>
    </recommendedName>
    <alternativeName>
        <fullName evidence="7">Glutamate-5-semialdehyde dehydrogenase</fullName>
    </alternativeName>
    <alternativeName>
        <fullName evidence="7">Glutamyl-gamma-semialdehyde dehydrogenase</fullName>
        <shortName evidence="7">GSA dehydrogenase</shortName>
    </alternativeName>
</protein>
<dbReference type="UniPathway" id="UPA00098">
    <property type="reaction ID" value="UER00360"/>
</dbReference>
<keyword evidence="3 7" id="KW-0641">Proline biosynthesis</keyword>
<reference evidence="8" key="1">
    <citation type="submission" date="2015-10" db="EMBL/GenBank/DDBJ databases">
        <title>Draft genome sequence of Salegentibacter mishustinae KCTC 12263.</title>
        <authorList>
            <person name="Lin W."/>
            <person name="Zheng Q."/>
        </authorList>
    </citation>
    <scope>NUCLEOTIDE SEQUENCE [LARGE SCALE GENOMIC DNA]</scope>
    <source>
        <strain evidence="8">KCTC 12263</strain>
    </source>
</reference>